<dbReference type="InterPro" id="IPR011004">
    <property type="entry name" value="Trimer_LpxA-like_sf"/>
</dbReference>
<dbReference type="GO" id="GO:0000287">
    <property type="term" value="F:magnesium ion binding"/>
    <property type="evidence" value="ECO:0007669"/>
    <property type="project" value="UniProtKB-UniRule"/>
</dbReference>
<comment type="function">
    <text evidence="19 20">Catalyzes the last two sequential reactions in the de novo biosynthetic pathway for UDP-N-acetylglucosamine (UDP-GlcNAc). The C-terminal domain catalyzes the transfer of acetyl group from acetyl coenzyme A to glucosamine-1-phosphate (GlcN-1-P) to produce N-acetylglucosamine-1-phosphate (GlcNAc-1-P), which is converted into UDP-GlcNAc by the transfer of uridine 5-monophosphate (from uridine 5-triphosphate), a reaction catalyzed by the N-terminal domain.</text>
</comment>
<dbReference type="CDD" id="cd02540">
    <property type="entry name" value="GT2_GlmU_N_bac"/>
    <property type="match status" value="1"/>
</dbReference>
<evidence type="ECO:0000256" key="9">
    <source>
        <dbReference type="ARBA" id="ARBA00022723"/>
    </source>
</evidence>
<comment type="pathway">
    <text evidence="3 20">Nucleotide-sugar biosynthesis; UDP-N-acetyl-alpha-D-glucosamine biosynthesis; UDP-N-acetyl-alpha-D-glucosamine from N-acetyl-alpha-D-glucosamine 1-phosphate: step 1/1.</text>
</comment>
<comment type="caution">
    <text evidence="20">Lacks conserved residue(s) required for the propagation of feature annotation.</text>
</comment>
<dbReference type="InterPro" id="IPR001451">
    <property type="entry name" value="Hexapep"/>
</dbReference>
<feature type="binding site" evidence="20">
    <location>
        <position position="140"/>
    </location>
    <ligand>
        <name>UDP-N-acetyl-alpha-D-glucosamine</name>
        <dbReference type="ChEBI" id="CHEBI:57705"/>
    </ligand>
</feature>
<dbReference type="CDD" id="cd03353">
    <property type="entry name" value="LbH_GlmU_C"/>
    <property type="match status" value="1"/>
</dbReference>
<name>A0A096AIS4_9FIRM</name>
<comment type="similarity">
    <text evidence="4 20">In the C-terminal section; belongs to the transferase hexapeptide repeat family.</text>
</comment>
<evidence type="ECO:0000256" key="4">
    <source>
        <dbReference type="ARBA" id="ARBA00007707"/>
    </source>
</evidence>
<feature type="binding site" evidence="20">
    <location>
        <position position="351"/>
    </location>
    <ligand>
        <name>UDP-N-acetyl-alpha-D-glucosamine</name>
        <dbReference type="ChEBI" id="CHEBI:57705"/>
    </ligand>
</feature>
<dbReference type="NCBIfam" id="NF010934">
    <property type="entry name" value="PRK14354.1"/>
    <property type="match status" value="1"/>
</dbReference>
<feature type="binding site" evidence="20">
    <location>
        <begin position="9"/>
        <end position="12"/>
    </location>
    <ligand>
        <name>UDP-N-acetyl-alpha-D-glucosamine</name>
        <dbReference type="ChEBI" id="CHEBI:57705"/>
    </ligand>
</feature>
<keyword evidence="13 20" id="KW-0573">Peptidoglycan synthesis</keyword>
<keyword evidence="23" id="KW-1185">Reference proteome</keyword>
<dbReference type="InterPro" id="IPR050065">
    <property type="entry name" value="GlmU-like"/>
</dbReference>
<feature type="binding site" evidence="20">
    <location>
        <position position="73"/>
    </location>
    <ligand>
        <name>UDP-N-acetyl-alpha-D-glucosamine</name>
        <dbReference type="ChEBI" id="CHEBI:57705"/>
    </ligand>
</feature>
<evidence type="ECO:0000256" key="18">
    <source>
        <dbReference type="ARBA" id="ARBA00048493"/>
    </source>
</evidence>
<dbReference type="HAMAP" id="MF_01631">
    <property type="entry name" value="GlmU"/>
    <property type="match status" value="1"/>
</dbReference>
<comment type="cofactor">
    <cofactor evidence="20">
        <name>Mg(2+)</name>
        <dbReference type="ChEBI" id="CHEBI:18420"/>
    </cofactor>
    <text evidence="20">Binds 1 Mg(2+) ion per subunit.</text>
</comment>
<dbReference type="Gene3D" id="3.90.550.10">
    <property type="entry name" value="Spore Coat Polysaccharide Biosynthesis Protein SpsA, Chain A"/>
    <property type="match status" value="1"/>
</dbReference>
<dbReference type="InterPro" id="IPR018357">
    <property type="entry name" value="Hexapep_transf_CS"/>
</dbReference>
<comment type="similarity">
    <text evidence="5 20">In the N-terminal section; belongs to the N-acetylglucosamine-1-phosphate uridyltransferase family.</text>
</comment>
<keyword evidence="15 20" id="KW-0012">Acyltransferase</keyword>
<evidence type="ECO:0000256" key="2">
    <source>
        <dbReference type="ARBA" id="ARBA00005166"/>
    </source>
</evidence>
<dbReference type="Pfam" id="PF00132">
    <property type="entry name" value="Hexapep"/>
    <property type="match status" value="2"/>
</dbReference>
<dbReference type="GO" id="GO:0016020">
    <property type="term" value="C:membrane"/>
    <property type="evidence" value="ECO:0007669"/>
    <property type="project" value="GOC"/>
</dbReference>
<evidence type="ECO:0000256" key="12">
    <source>
        <dbReference type="ARBA" id="ARBA00022960"/>
    </source>
</evidence>
<keyword evidence="14 20" id="KW-0511">Multifunctional enzyme</keyword>
<feature type="binding site" evidence="20">
    <location>
        <position position="228"/>
    </location>
    <ligand>
        <name>UDP-N-acetyl-alpha-D-glucosamine</name>
        <dbReference type="ChEBI" id="CHEBI:57705"/>
    </ligand>
</feature>
<protein>
    <recommendedName>
        <fullName evidence="20">Bifunctional protein GlmU</fullName>
    </recommendedName>
    <domain>
        <recommendedName>
            <fullName evidence="20">UDP-N-acetylglucosamine pyrophosphorylase</fullName>
            <ecNumber evidence="20">2.7.7.23</ecNumber>
        </recommendedName>
        <alternativeName>
            <fullName evidence="20">N-acetylglucosamine-1-phosphate uridyltransferase</fullName>
        </alternativeName>
    </domain>
    <domain>
        <recommendedName>
            <fullName evidence="20">Glucosamine-1-phosphate N-acetyltransferase</fullName>
            <ecNumber evidence="20">2.3.1.157</ecNumber>
        </recommendedName>
    </domain>
</protein>
<keyword evidence="7 20" id="KW-0808">Transferase</keyword>
<feature type="binding site" evidence="20">
    <location>
        <position position="423"/>
    </location>
    <ligand>
        <name>acetyl-CoA</name>
        <dbReference type="ChEBI" id="CHEBI:57288"/>
    </ligand>
</feature>
<dbReference type="SUPFAM" id="SSF51161">
    <property type="entry name" value="Trimeric LpxA-like enzymes"/>
    <property type="match status" value="1"/>
</dbReference>
<dbReference type="GO" id="GO:0008360">
    <property type="term" value="P:regulation of cell shape"/>
    <property type="evidence" value="ECO:0007669"/>
    <property type="project" value="UniProtKB-KW"/>
</dbReference>
<feature type="binding site" evidence="20">
    <location>
        <position position="155"/>
    </location>
    <ligand>
        <name>UDP-N-acetyl-alpha-D-glucosamine</name>
        <dbReference type="ChEBI" id="CHEBI:57705"/>
    </ligand>
</feature>
<dbReference type="GO" id="GO:0006048">
    <property type="term" value="P:UDP-N-acetylglucosamine biosynthetic process"/>
    <property type="evidence" value="ECO:0007669"/>
    <property type="project" value="UniProtKB-UniPathway"/>
</dbReference>
<keyword evidence="6 20" id="KW-0963">Cytoplasm</keyword>
<dbReference type="InterPro" id="IPR005835">
    <property type="entry name" value="NTP_transferase_dom"/>
</dbReference>
<evidence type="ECO:0000256" key="14">
    <source>
        <dbReference type="ARBA" id="ARBA00023268"/>
    </source>
</evidence>
<evidence type="ECO:0000256" key="1">
    <source>
        <dbReference type="ARBA" id="ARBA00004496"/>
    </source>
</evidence>
<dbReference type="GO" id="GO:0005737">
    <property type="term" value="C:cytoplasm"/>
    <property type="evidence" value="ECO:0007669"/>
    <property type="project" value="UniProtKB-SubCell"/>
</dbReference>
<dbReference type="SUPFAM" id="SSF53448">
    <property type="entry name" value="Nucleotide-diphospho-sugar transferases"/>
    <property type="match status" value="1"/>
</dbReference>
<proteinExistence type="inferred from homology"/>
<feature type="binding site" evidence="20">
    <location>
        <position position="377"/>
    </location>
    <ligand>
        <name>UDP-N-acetyl-alpha-D-glucosamine</name>
        <dbReference type="ChEBI" id="CHEBI:57705"/>
    </ligand>
</feature>
<feature type="binding site" evidence="20">
    <location>
        <position position="23"/>
    </location>
    <ligand>
        <name>UDP-N-acetyl-alpha-D-glucosamine</name>
        <dbReference type="ChEBI" id="CHEBI:57705"/>
    </ligand>
</feature>
<evidence type="ECO:0000256" key="5">
    <source>
        <dbReference type="ARBA" id="ARBA00007947"/>
    </source>
</evidence>
<dbReference type="RefSeq" id="WP_038153019.1">
    <property type="nucleotide sequence ID" value="NZ_JRNT01000029.1"/>
</dbReference>
<comment type="catalytic activity">
    <reaction evidence="18 20">
        <text>N-acetyl-alpha-D-glucosamine 1-phosphate + UTP + H(+) = UDP-N-acetyl-alpha-D-glucosamine + diphosphate</text>
        <dbReference type="Rhea" id="RHEA:13509"/>
        <dbReference type="ChEBI" id="CHEBI:15378"/>
        <dbReference type="ChEBI" id="CHEBI:33019"/>
        <dbReference type="ChEBI" id="CHEBI:46398"/>
        <dbReference type="ChEBI" id="CHEBI:57705"/>
        <dbReference type="ChEBI" id="CHEBI:57776"/>
        <dbReference type="EC" id="2.7.7.23"/>
    </reaction>
</comment>
<dbReference type="PANTHER" id="PTHR43584:SF3">
    <property type="entry name" value="BIFUNCTIONAL PROTEIN GLMU"/>
    <property type="match status" value="1"/>
</dbReference>
<dbReference type="InterPro" id="IPR005882">
    <property type="entry name" value="Bifunctional_GlmU"/>
</dbReference>
<dbReference type="GO" id="GO:0009245">
    <property type="term" value="P:lipid A biosynthetic process"/>
    <property type="evidence" value="ECO:0007669"/>
    <property type="project" value="UniProtKB-UniRule"/>
</dbReference>
<feature type="active site" description="Proton acceptor" evidence="20">
    <location>
        <position position="363"/>
    </location>
</feature>
<dbReference type="EC" id="2.3.1.157" evidence="20"/>
<feature type="binding site" evidence="20">
    <location>
        <position position="170"/>
    </location>
    <ligand>
        <name>UDP-N-acetyl-alpha-D-glucosamine</name>
        <dbReference type="ChEBI" id="CHEBI:57705"/>
    </ligand>
</feature>
<dbReference type="GO" id="GO:0071555">
    <property type="term" value="P:cell wall organization"/>
    <property type="evidence" value="ECO:0007669"/>
    <property type="project" value="UniProtKB-KW"/>
</dbReference>
<dbReference type="InterPro" id="IPR038009">
    <property type="entry name" value="GlmU_C_LbH"/>
</dbReference>
<gene>
    <name evidence="20 22" type="primary">glmU</name>
    <name evidence="22" type="ORF">HMPREF0872_07475</name>
</gene>
<dbReference type="GO" id="GO:0019134">
    <property type="term" value="F:glucosamine-1-phosphate N-acetyltransferase activity"/>
    <property type="evidence" value="ECO:0007669"/>
    <property type="project" value="UniProtKB-UniRule"/>
</dbReference>
<feature type="domain" description="Nucleotidyl transferase" evidence="21">
    <location>
        <begin position="6"/>
        <end position="220"/>
    </location>
</feature>
<dbReference type="eggNOG" id="COG1207">
    <property type="taxonomic scope" value="Bacteria"/>
</dbReference>
<dbReference type="GO" id="GO:0000902">
    <property type="term" value="P:cell morphogenesis"/>
    <property type="evidence" value="ECO:0007669"/>
    <property type="project" value="UniProtKB-UniRule"/>
</dbReference>
<evidence type="ECO:0000256" key="7">
    <source>
        <dbReference type="ARBA" id="ARBA00022679"/>
    </source>
</evidence>
<keyword evidence="9 20" id="KW-0479">Metal-binding</keyword>
<evidence type="ECO:0000256" key="16">
    <source>
        <dbReference type="ARBA" id="ARBA00023316"/>
    </source>
</evidence>
<dbReference type="UniPathway" id="UPA00113">
    <property type="reaction ID" value="UER00532"/>
</dbReference>
<dbReference type="GO" id="GO:0003977">
    <property type="term" value="F:UDP-N-acetylglucosamine diphosphorylase activity"/>
    <property type="evidence" value="ECO:0007669"/>
    <property type="project" value="UniProtKB-UniRule"/>
</dbReference>
<keyword evidence="8 20" id="KW-0548">Nucleotidyltransferase</keyword>
<dbReference type="InterPro" id="IPR029044">
    <property type="entry name" value="Nucleotide-diphossugar_trans"/>
</dbReference>
<dbReference type="AlphaFoldDB" id="A0A096AIS4"/>
<comment type="catalytic activity">
    <reaction evidence="17 20">
        <text>alpha-D-glucosamine 1-phosphate + acetyl-CoA = N-acetyl-alpha-D-glucosamine 1-phosphate + CoA + H(+)</text>
        <dbReference type="Rhea" id="RHEA:13725"/>
        <dbReference type="ChEBI" id="CHEBI:15378"/>
        <dbReference type="ChEBI" id="CHEBI:57287"/>
        <dbReference type="ChEBI" id="CHEBI:57288"/>
        <dbReference type="ChEBI" id="CHEBI:57776"/>
        <dbReference type="ChEBI" id="CHEBI:58516"/>
        <dbReference type="EC" id="2.3.1.157"/>
    </reaction>
</comment>
<keyword evidence="12 20" id="KW-0133">Cell shape</keyword>
<evidence type="ECO:0000256" key="13">
    <source>
        <dbReference type="ARBA" id="ARBA00022984"/>
    </source>
</evidence>
<dbReference type="Proteomes" id="UP000029628">
    <property type="component" value="Unassembled WGS sequence"/>
</dbReference>
<dbReference type="GO" id="GO:0009252">
    <property type="term" value="P:peptidoglycan biosynthetic process"/>
    <property type="evidence" value="ECO:0007669"/>
    <property type="project" value="UniProtKB-UniRule"/>
</dbReference>
<evidence type="ECO:0000313" key="22">
    <source>
        <dbReference type="EMBL" id="KGF46725.1"/>
    </source>
</evidence>
<organism evidence="22 23">
    <name type="scientific">Veillonella montpellierensis DNF00314</name>
    <dbReference type="NCBI Taxonomy" id="1401067"/>
    <lineage>
        <taxon>Bacteria</taxon>
        <taxon>Bacillati</taxon>
        <taxon>Bacillota</taxon>
        <taxon>Negativicutes</taxon>
        <taxon>Veillonellales</taxon>
        <taxon>Veillonellaceae</taxon>
        <taxon>Veillonella</taxon>
    </lineage>
</organism>
<feature type="binding site" evidence="20">
    <location>
        <position position="366"/>
    </location>
    <ligand>
        <name>UDP-N-acetyl-alpha-D-glucosamine</name>
        <dbReference type="ChEBI" id="CHEBI:57705"/>
    </ligand>
</feature>
<evidence type="ECO:0000256" key="20">
    <source>
        <dbReference type="HAMAP-Rule" id="MF_01631"/>
    </source>
</evidence>
<evidence type="ECO:0000256" key="19">
    <source>
        <dbReference type="ARBA" id="ARBA00049628"/>
    </source>
</evidence>
<comment type="pathway">
    <text evidence="2 20">Nucleotide-sugar biosynthesis; UDP-N-acetyl-alpha-D-glucosamine biosynthesis; N-acetyl-alpha-D-glucosamine 1-phosphate from alpha-D-glucosamine 6-phosphate (route II): step 2/2.</text>
</comment>
<evidence type="ECO:0000256" key="11">
    <source>
        <dbReference type="ARBA" id="ARBA00022842"/>
    </source>
</evidence>
<evidence type="ECO:0000313" key="23">
    <source>
        <dbReference type="Proteomes" id="UP000029628"/>
    </source>
</evidence>
<dbReference type="EC" id="2.7.7.23" evidence="20"/>
<dbReference type="Pfam" id="PF00483">
    <property type="entry name" value="NTP_transferase"/>
    <property type="match status" value="1"/>
</dbReference>
<dbReference type="PANTHER" id="PTHR43584">
    <property type="entry name" value="NUCLEOTIDYL TRANSFERASE"/>
    <property type="match status" value="1"/>
</dbReference>
<feature type="region of interest" description="N-acetyltransferase" evidence="20">
    <location>
        <begin position="252"/>
        <end position="460"/>
    </location>
</feature>
<dbReference type="Gene3D" id="2.160.10.10">
    <property type="entry name" value="Hexapeptide repeat proteins"/>
    <property type="match status" value="1"/>
</dbReference>
<evidence type="ECO:0000256" key="8">
    <source>
        <dbReference type="ARBA" id="ARBA00022695"/>
    </source>
</evidence>
<feature type="binding site" evidence="20">
    <location>
        <begin position="386"/>
        <end position="387"/>
    </location>
    <ligand>
        <name>acetyl-CoA</name>
        <dbReference type="ChEBI" id="CHEBI:57288"/>
    </ligand>
</feature>
<sequence length="460" mass="49772">MKDIGALILAAGKGTRMKSKLPKVLHKVAGKAMVERVLDTVQSLGTEKNIIVIGFGGDMVKDYIGDRADFVVQEEQKGTGHAVKQAQPMLEAFDGTILVLCGDTPLVKRETLQALLETHDAMHAAATVLTAHMPDPTGYGRIIRDDRGHVLRIVEQKDGKPEELAVTEVNTGMYAFDSHTLWPCLAQLSDDNAQGELYITDVISILVNAGECVSAYVTDDFEESLGVNSRAQLAEVEAILKHRKNRELMESGVTIIDPLNTCVAPEVTVGQDTILYPGTILEGHTIIGRECHIGPHTRLTNVTVGDGNTIHFTYGHDCEIKNNTDIGPYVHLRPNTVIYDTVHIGNFVEVKNSHVGEGTKLPHLSYIGDSDIGSGVNIGCGSITVNYDGKIKHRTTIGNGAFVGCNSNLVAPVTVGEYSYIGAGSTITKNVPSKALAVGRSKQIIKEHWVTEDTFKKQSK</sequence>
<accession>A0A096AIS4</accession>
<evidence type="ECO:0000256" key="3">
    <source>
        <dbReference type="ARBA" id="ARBA00005208"/>
    </source>
</evidence>
<evidence type="ECO:0000256" key="6">
    <source>
        <dbReference type="ARBA" id="ARBA00022490"/>
    </source>
</evidence>
<feature type="binding site" evidence="20">
    <location>
        <position position="228"/>
    </location>
    <ligand>
        <name>Mg(2+)</name>
        <dbReference type="ChEBI" id="CHEBI:18420"/>
    </ligand>
</feature>
<evidence type="ECO:0000259" key="21">
    <source>
        <dbReference type="Pfam" id="PF00483"/>
    </source>
</evidence>
<evidence type="ECO:0000256" key="17">
    <source>
        <dbReference type="ARBA" id="ARBA00048247"/>
    </source>
</evidence>
<comment type="subcellular location">
    <subcellularLocation>
        <location evidence="1 20">Cytoplasm</location>
    </subcellularLocation>
</comment>
<reference evidence="22 23" key="1">
    <citation type="submission" date="2014-07" db="EMBL/GenBank/DDBJ databases">
        <authorList>
            <person name="McCorrison J."/>
            <person name="Sanka R."/>
            <person name="Torralba M."/>
            <person name="Gillis M."/>
            <person name="Haft D.H."/>
            <person name="Methe B."/>
            <person name="Sutton G."/>
            <person name="Nelson K.E."/>
        </authorList>
    </citation>
    <scope>NUCLEOTIDE SEQUENCE [LARGE SCALE GENOMIC DNA]</scope>
    <source>
        <strain evidence="22 23">DNF00314</strain>
    </source>
</reference>
<feature type="binding site" evidence="20">
    <location>
        <position position="333"/>
    </location>
    <ligand>
        <name>UDP-N-acetyl-alpha-D-glucosamine</name>
        <dbReference type="ChEBI" id="CHEBI:57705"/>
    </ligand>
</feature>
<keyword evidence="11 20" id="KW-0460">Magnesium</keyword>
<comment type="subunit">
    <text evidence="20">Homotrimer.</text>
</comment>
<keyword evidence="10 20" id="KW-0677">Repeat</keyword>
<evidence type="ECO:0000256" key="10">
    <source>
        <dbReference type="ARBA" id="ARBA00022737"/>
    </source>
</evidence>
<comment type="pathway">
    <text evidence="20">Bacterial outer membrane biogenesis; LPS lipid A biosynthesis.</text>
</comment>
<feature type="binding site" evidence="20">
    <location>
        <position position="103"/>
    </location>
    <ligand>
        <name>Mg(2+)</name>
        <dbReference type="ChEBI" id="CHEBI:18420"/>
    </ligand>
</feature>
<evidence type="ECO:0000256" key="15">
    <source>
        <dbReference type="ARBA" id="ARBA00023315"/>
    </source>
</evidence>
<dbReference type="NCBIfam" id="TIGR01173">
    <property type="entry name" value="glmU"/>
    <property type="match status" value="1"/>
</dbReference>
<feature type="binding site" evidence="20">
    <location>
        <position position="440"/>
    </location>
    <ligand>
        <name>acetyl-CoA</name>
        <dbReference type="ChEBI" id="CHEBI:57288"/>
    </ligand>
</feature>
<dbReference type="EMBL" id="JRNT01000029">
    <property type="protein sequence ID" value="KGF46725.1"/>
    <property type="molecule type" value="Genomic_DNA"/>
</dbReference>
<feature type="region of interest" description="Linker" evidence="20">
    <location>
        <begin position="231"/>
        <end position="251"/>
    </location>
</feature>
<keyword evidence="16 20" id="KW-0961">Cell wall biogenesis/degradation</keyword>
<feature type="region of interest" description="Pyrophosphorylase" evidence="20">
    <location>
        <begin position="1"/>
        <end position="230"/>
    </location>
</feature>
<feature type="binding site" evidence="20">
    <location>
        <begin position="78"/>
        <end position="79"/>
    </location>
    <ligand>
        <name>UDP-N-acetyl-alpha-D-glucosamine</name>
        <dbReference type="ChEBI" id="CHEBI:57705"/>
    </ligand>
</feature>
<comment type="caution">
    <text evidence="22">The sequence shown here is derived from an EMBL/GenBank/DDBJ whole genome shotgun (WGS) entry which is preliminary data.</text>
</comment>
<dbReference type="PROSITE" id="PS00101">
    <property type="entry name" value="HEXAPEP_TRANSFERASES"/>
    <property type="match status" value="1"/>
</dbReference>
<dbReference type="UniPathway" id="UPA00973"/>